<dbReference type="HOGENOM" id="CLU_000604_1_23_2"/>
<dbReference type="Pfam" id="PF08352">
    <property type="entry name" value="oligo_HPY"/>
    <property type="match status" value="1"/>
</dbReference>
<keyword evidence="3" id="KW-0067">ATP-binding</keyword>
<dbReference type="InterPro" id="IPR027417">
    <property type="entry name" value="P-loop_NTPase"/>
</dbReference>
<dbReference type="KEGG" id="cma:Cmaq_0456"/>
<dbReference type="eggNOG" id="arCOG00184">
    <property type="taxonomic scope" value="Archaea"/>
</dbReference>
<proteinExistence type="predicted"/>
<evidence type="ECO:0000256" key="1">
    <source>
        <dbReference type="ARBA" id="ARBA00022448"/>
    </source>
</evidence>
<dbReference type="STRING" id="397948.Cmaq_0456"/>
<evidence type="ECO:0000313" key="6">
    <source>
        <dbReference type="Proteomes" id="UP000001137"/>
    </source>
</evidence>
<evidence type="ECO:0000259" key="4">
    <source>
        <dbReference type="PROSITE" id="PS50893"/>
    </source>
</evidence>
<dbReference type="InterPro" id="IPR013563">
    <property type="entry name" value="Oligopep_ABC_C"/>
</dbReference>
<dbReference type="Pfam" id="PF00005">
    <property type="entry name" value="ABC_tran"/>
    <property type="match status" value="1"/>
</dbReference>
<dbReference type="PROSITE" id="PS00211">
    <property type="entry name" value="ABC_TRANSPORTER_1"/>
    <property type="match status" value="1"/>
</dbReference>
<dbReference type="InterPro" id="IPR003439">
    <property type="entry name" value="ABC_transporter-like_ATP-bd"/>
</dbReference>
<dbReference type="GO" id="GO:0016887">
    <property type="term" value="F:ATP hydrolysis activity"/>
    <property type="evidence" value="ECO:0007669"/>
    <property type="project" value="InterPro"/>
</dbReference>
<dbReference type="EMBL" id="CP000852">
    <property type="protein sequence ID" value="ABW01301.1"/>
    <property type="molecule type" value="Genomic_DNA"/>
</dbReference>
<dbReference type="InterPro" id="IPR017871">
    <property type="entry name" value="ABC_transporter-like_CS"/>
</dbReference>
<dbReference type="Proteomes" id="UP000001137">
    <property type="component" value="Chromosome"/>
</dbReference>
<dbReference type="InterPro" id="IPR050319">
    <property type="entry name" value="ABC_transp_ATP-bind"/>
</dbReference>
<dbReference type="InterPro" id="IPR003593">
    <property type="entry name" value="AAA+_ATPase"/>
</dbReference>
<dbReference type="PROSITE" id="PS50893">
    <property type="entry name" value="ABC_TRANSPORTER_2"/>
    <property type="match status" value="1"/>
</dbReference>
<dbReference type="NCBIfam" id="TIGR01727">
    <property type="entry name" value="oligo_HPY"/>
    <property type="match status" value="1"/>
</dbReference>
<feature type="domain" description="ABC transporter" evidence="4">
    <location>
        <begin position="21"/>
        <end position="266"/>
    </location>
</feature>
<dbReference type="GO" id="GO:0055085">
    <property type="term" value="P:transmembrane transport"/>
    <property type="evidence" value="ECO:0007669"/>
    <property type="project" value="UniProtKB-ARBA"/>
</dbReference>
<dbReference type="Gene3D" id="3.40.50.300">
    <property type="entry name" value="P-loop containing nucleotide triphosphate hydrolases"/>
    <property type="match status" value="1"/>
</dbReference>
<dbReference type="PANTHER" id="PTHR43776">
    <property type="entry name" value="TRANSPORT ATP-BINDING PROTEIN"/>
    <property type="match status" value="1"/>
</dbReference>
<organism evidence="5 6">
    <name type="scientific">Caldivirga maquilingensis (strain ATCC 700844 / DSM 13496 / JCM 10307 / IC-167)</name>
    <dbReference type="NCBI Taxonomy" id="397948"/>
    <lineage>
        <taxon>Archaea</taxon>
        <taxon>Thermoproteota</taxon>
        <taxon>Thermoprotei</taxon>
        <taxon>Thermoproteales</taxon>
        <taxon>Thermoproteaceae</taxon>
        <taxon>Caldivirga</taxon>
    </lineage>
</organism>
<keyword evidence="6" id="KW-1185">Reference proteome</keyword>
<evidence type="ECO:0000256" key="2">
    <source>
        <dbReference type="ARBA" id="ARBA00022741"/>
    </source>
</evidence>
<sequence length="335" mass="38174">MPDFSDTPWINGNQLVVAHRLRMWYTVRTGLFSKPRYVKAVDDVSISIGNGETMAIVGESGSGKTTLGRVLIRLLKPTGGELFFDGKDIAHEDDHNLLWFRRRTAIVLQDPFSSLNPYHNVKFIVEEPLIINGIDPKERDELVRRALEEVKLTPVDDYLYKYPHQLSGGQRQRVSIARAIVTRPDFIVADEPVSMLDASVRVEILTILKSIQERDKIAFAYITHDISTAKYFSDKILVMYAGKMAEIGSYRDVVKEPHHPYTQALIEAIPDPDPKNRFSERKVVTGEPPNLANPPPGCRFHPRCPFAMDICRREEPPMIEVKKGIYVACWLYAKR</sequence>
<evidence type="ECO:0000256" key="3">
    <source>
        <dbReference type="ARBA" id="ARBA00022840"/>
    </source>
</evidence>
<dbReference type="AlphaFoldDB" id="A8MBV8"/>
<dbReference type="GeneID" id="5708526"/>
<dbReference type="FunFam" id="3.40.50.300:FF:000016">
    <property type="entry name" value="Oligopeptide ABC transporter ATP-binding component"/>
    <property type="match status" value="1"/>
</dbReference>
<keyword evidence="1" id="KW-0813">Transport</keyword>
<name>A8MBV8_CALMQ</name>
<dbReference type="PANTHER" id="PTHR43776:SF8">
    <property type="entry name" value="ABC TRANSPORTER, ATP-BINDING PROTEIN"/>
    <property type="match status" value="1"/>
</dbReference>
<evidence type="ECO:0000313" key="5">
    <source>
        <dbReference type="EMBL" id="ABW01301.1"/>
    </source>
</evidence>
<protein>
    <submittedName>
        <fullName evidence="5">Oligopeptide/dipeptide ABC transporter, ATPase subunit</fullName>
    </submittedName>
</protein>
<dbReference type="SMART" id="SM00382">
    <property type="entry name" value="AAA"/>
    <property type="match status" value="1"/>
</dbReference>
<dbReference type="SUPFAM" id="SSF52540">
    <property type="entry name" value="P-loop containing nucleoside triphosphate hydrolases"/>
    <property type="match status" value="1"/>
</dbReference>
<dbReference type="CDD" id="cd03257">
    <property type="entry name" value="ABC_NikE_OppD_transporters"/>
    <property type="match status" value="1"/>
</dbReference>
<gene>
    <name evidence="5" type="ordered locus">Cmaq_0456</name>
</gene>
<keyword evidence="2" id="KW-0547">Nucleotide-binding</keyword>
<dbReference type="RefSeq" id="WP_012185521.1">
    <property type="nucleotide sequence ID" value="NC_009954.1"/>
</dbReference>
<accession>A8MBV8</accession>
<dbReference type="GO" id="GO:0015833">
    <property type="term" value="P:peptide transport"/>
    <property type="evidence" value="ECO:0007669"/>
    <property type="project" value="InterPro"/>
</dbReference>
<dbReference type="OrthoDB" id="18209at2157"/>
<dbReference type="GO" id="GO:0005524">
    <property type="term" value="F:ATP binding"/>
    <property type="evidence" value="ECO:0007669"/>
    <property type="project" value="UniProtKB-KW"/>
</dbReference>
<reference evidence="5 6" key="1">
    <citation type="submission" date="2007-10" db="EMBL/GenBank/DDBJ databases">
        <title>Complete sequence of Caldivirga maquilingensis IC-167.</title>
        <authorList>
            <consortium name="US DOE Joint Genome Institute"/>
            <person name="Copeland A."/>
            <person name="Lucas S."/>
            <person name="Lapidus A."/>
            <person name="Barry K."/>
            <person name="Glavina del Rio T."/>
            <person name="Dalin E."/>
            <person name="Tice H."/>
            <person name="Pitluck S."/>
            <person name="Saunders E."/>
            <person name="Brettin T."/>
            <person name="Bruce D."/>
            <person name="Detter J.C."/>
            <person name="Han C."/>
            <person name="Schmutz J."/>
            <person name="Larimer F."/>
            <person name="Land M."/>
            <person name="Hauser L."/>
            <person name="Kyrpides N."/>
            <person name="Ivanova N."/>
            <person name="Biddle J.F."/>
            <person name="Zhang Z."/>
            <person name="Fitz-Gibbon S.T."/>
            <person name="Lowe T.M."/>
            <person name="Saltikov C."/>
            <person name="House C.H."/>
            <person name="Richardson P."/>
        </authorList>
    </citation>
    <scope>NUCLEOTIDE SEQUENCE [LARGE SCALE GENOMIC DNA]</scope>
    <source>
        <strain evidence="6">ATCC 700844 / DSM 13496 / JCM 10307 / IC-167</strain>
    </source>
</reference>